<organism evidence="1 2">
    <name type="scientific">Actinoallomurus iriomotensis</name>
    <dbReference type="NCBI Taxonomy" id="478107"/>
    <lineage>
        <taxon>Bacteria</taxon>
        <taxon>Bacillati</taxon>
        <taxon>Actinomycetota</taxon>
        <taxon>Actinomycetes</taxon>
        <taxon>Streptosporangiales</taxon>
        <taxon>Thermomonosporaceae</taxon>
        <taxon>Actinoallomurus</taxon>
    </lineage>
</organism>
<dbReference type="EMBL" id="BSTJ01000012">
    <property type="protein sequence ID" value="GLY79738.1"/>
    <property type="molecule type" value="Genomic_DNA"/>
</dbReference>
<evidence type="ECO:0000313" key="2">
    <source>
        <dbReference type="Proteomes" id="UP001165135"/>
    </source>
</evidence>
<accession>A0A9W6RQ55</accession>
<comment type="caution">
    <text evidence="1">The sequence shown here is derived from an EMBL/GenBank/DDBJ whole genome shotgun (WGS) entry which is preliminary data.</text>
</comment>
<evidence type="ECO:0000313" key="1">
    <source>
        <dbReference type="EMBL" id="GLY79738.1"/>
    </source>
</evidence>
<proteinExistence type="predicted"/>
<dbReference type="Proteomes" id="UP001165135">
    <property type="component" value="Unassembled WGS sequence"/>
</dbReference>
<protein>
    <submittedName>
        <fullName evidence="1">Uncharacterized protein</fullName>
    </submittedName>
</protein>
<reference evidence="1" key="1">
    <citation type="submission" date="2023-03" db="EMBL/GenBank/DDBJ databases">
        <title>Actinoallomurus iriomotensis NBRC 103681.</title>
        <authorList>
            <person name="Ichikawa N."/>
            <person name="Sato H."/>
            <person name="Tonouchi N."/>
        </authorList>
    </citation>
    <scope>NUCLEOTIDE SEQUENCE</scope>
    <source>
        <strain evidence="1">NBRC 103681</strain>
    </source>
</reference>
<name>A0A9W6RQ55_9ACTN</name>
<gene>
    <name evidence="1" type="ORF">Airi01_080050</name>
</gene>
<sequence length="401" mass="44928">MNSFTLDPYREIASTLTPTAVSQYLATEDWELESRQDRIREVWRLPGSEGGTSRGRIMLPLALDFEDFSQRFYDALHALGRINDWDADQLQERITAARADLFFVRLDQVMTDGTIPFRQAENTIKAIYKLMMSAATTAADPRHSHRGRRPATVTEFLDDDVRLGHTKRGSFVFTIAARLGAPTLSEPDASSSLQPTDPATSFARRVMETLARGLETTESLTRGEATDALQDPARWGLSAGLVESLELMTQPEGLRALDLSFEWAAAEPPPEVGSNPITLEHSTSEQLARVREHLVRQEEPTRRETLVGAVRRLSREDADSEDEEAGTVVLEAEVKGRIRKVSVPLSGQDHRWAITAYQEKVPLTVTGDLAFERGAWRLSNPNVDSSFLQYQLGRDDRPDRH</sequence>
<dbReference type="RefSeq" id="WP_285631675.1">
    <property type="nucleotide sequence ID" value="NZ_BSTJ01000012.1"/>
</dbReference>
<dbReference type="AlphaFoldDB" id="A0A9W6RQ55"/>